<sequence>MSDSSEVSDEMNFGSAGTPQWTPTVSRAPWSAAKLRRNDNVQSSRSTNDRR</sequence>
<proteinExistence type="predicted"/>
<reference evidence="2 3" key="1">
    <citation type="submission" date="2014-04" db="EMBL/GenBank/DDBJ databases">
        <authorList>
            <consortium name="DOE Joint Genome Institute"/>
            <person name="Kuo A."/>
            <person name="Kohler A."/>
            <person name="Costa M.D."/>
            <person name="Nagy L.G."/>
            <person name="Floudas D."/>
            <person name="Copeland A."/>
            <person name="Barry K.W."/>
            <person name="Cichocki N."/>
            <person name="Veneault-Fourrey C."/>
            <person name="LaButti K."/>
            <person name="Lindquist E.A."/>
            <person name="Lipzen A."/>
            <person name="Lundell T."/>
            <person name="Morin E."/>
            <person name="Murat C."/>
            <person name="Sun H."/>
            <person name="Tunlid A."/>
            <person name="Henrissat B."/>
            <person name="Grigoriev I.V."/>
            <person name="Hibbett D.S."/>
            <person name="Martin F."/>
            <person name="Nordberg H.P."/>
            <person name="Cantor M.N."/>
            <person name="Hua S.X."/>
        </authorList>
    </citation>
    <scope>NUCLEOTIDE SEQUENCE [LARGE SCALE GENOMIC DNA]</scope>
    <source>
        <strain evidence="2 3">Marx 270</strain>
    </source>
</reference>
<reference evidence="3" key="2">
    <citation type="submission" date="2015-01" db="EMBL/GenBank/DDBJ databases">
        <title>Evolutionary Origins and Diversification of the Mycorrhizal Mutualists.</title>
        <authorList>
            <consortium name="DOE Joint Genome Institute"/>
            <consortium name="Mycorrhizal Genomics Consortium"/>
            <person name="Kohler A."/>
            <person name="Kuo A."/>
            <person name="Nagy L.G."/>
            <person name="Floudas D."/>
            <person name="Copeland A."/>
            <person name="Barry K.W."/>
            <person name="Cichocki N."/>
            <person name="Veneault-Fourrey C."/>
            <person name="LaButti K."/>
            <person name="Lindquist E.A."/>
            <person name="Lipzen A."/>
            <person name="Lundell T."/>
            <person name="Morin E."/>
            <person name="Murat C."/>
            <person name="Riley R."/>
            <person name="Ohm R."/>
            <person name="Sun H."/>
            <person name="Tunlid A."/>
            <person name="Henrissat B."/>
            <person name="Grigoriev I.V."/>
            <person name="Hibbett D.S."/>
            <person name="Martin F."/>
        </authorList>
    </citation>
    <scope>NUCLEOTIDE SEQUENCE [LARGE SCALE GENOMIC DNA]</scope>
    <source>
        <strain evidence="3">Marx 270</strain>
    </source>
</reference>
<feature type="compositionally biased region" description="Polar residues" evidence="1">
    <location>
        <begin position="40"/>
        <end position="51"/>
    </location>
</feature>
<accession>A0A0C3PFF7</accession>
<feature type="region of interest" description="Disordered" evidence="1">
    <location>
        <begin position="1"/>
        <end position="51"/>
    </location>
</feature>
<protein>
    <submittedName>
        <fullName evidence="2">Uncharacterized protein</fullName>
    </submittedName>
</protein>
<feature type="compositionally biased region" description="Polar residues" evidence="1">
    <location>
        <begin position="15"/>
        <end position="25"/>
    </location>
</feature>
<gene>
    <name evidence="2" type="ORF">M404DRAFT_998459</name>
</gene>
<dbReference type="Proteomes" id="UP000054217">
    <property type="component" value="Unassembled WGS sequence"/>
</dbReference>
<evidence type="ECO:0000313" key="2">
    <source>
        <dbReference type="EMBL" id="KIO07021.1"/>
    </source>
</evidence>
<name>A0A0C3PFF7_PISTI</name>
<dbReference type="EMBL" id="KN831961">
    <property type="protein sequence ID" value="KIO07021.1"/>
    <property type="molecule type" value="Genomic_DNA"/>
</dbReference>
<keyword evidence="3" id="KW-1185">Reference proteome</keyword>
<evidence type="ECO:0000256" key="1">
    <source>
        <dbReference type="SAM" id="MobiDB-lite"/>
    </source>
</evidence>
<evidence type="ECO:0000313" key="3">
    <source>
        <dbReference type="Proteomes" id="UP000054217"/>
    </source>
</evidence>
<dbReference type="AlphaFoldDB" id="A0A0C3PFF7"/>
<dbReference type="HOGENOM" id="CLU_3107353_0_0_1"/>
<organism evidence="2 3">
    <name type="scientific">Pisolithus tinctorius Marx 270</name>
    <dbReference type="NCBI Taxonomy" id="870435"/>
    <lineage>
        <taxon>Eukaryota</taxon>
        <taxon>Fungi</taxon>
        <taxon>Dikarya</taxon>
        <taxon>Basidiomycota</taxon>
        <taxon>Agaricomycotina</taxon>
        <taxon>Agaricomycetes</taxon>
        <taxon>Agaricomycetidae</taxon>
        <taxon>Boletales</taxon>
        <taxon>Sclerodermatineae</taxon>
        <taxon>Pisolithaceae</taxon>
        <taxon>Pisolithus</taxon>
    </lineage>
</organism>
<dbReference type="InParanoid" id="A0A0C3PFF7"/>